<name>A0A1S9TRH5_BACCE</name>
<protein>
    <submittedName>
        <fullName evidence="1">Uncharacterized protein</fullName>
    </submittedName>
</protein>
<sequence length="126" mass="14715">MTLNELIEKYNLRLVEHLETFFAGAQVYQDIVQEDEAKLSTINHVVFETGGFERTGTTNYNQEVTVYFFSENREDLDILQLEFMSNLAKTGHTCNKSLKDKMKKKDTEFFVDVLTFELTRNIKLVC</sequence>
<proteinExistence type="predicted"/>
<evidence type="ECO:0000313" key="1">
    <source>
        <dbReference type="EMBL" id="OOR12572.1"/>
    </source>
</evidence>
<comment type="caution">
    <text evidence="1">The sequence shown here is derived from an EMBL/GenBank/DDBJ whole genome shotgun (WGS) entry which is preliminary data.</text>
</comment>
<evidence type="ECO:0000313" key="2">
    <source>
        <dbReference type="Proteomes" id="UP000190906"/>
    </source>
</evidence>
<organism evidence="1 2">
    <name type="scientific">Bacillus cereus</name>
    <dbReference type="NCBI Taxonomy" id="1396"/>
    <lineage>
        <taxon>Bacteria</taxon>
        <taxon>Bacillati</taxon>
        <taxon>Bacillota</taxon>
        <taxon>Bacilli</taxon>
        <taxon>Bacillales</taxon>
        <taxon>Bacillaceae</taxon>
        <taxon>Bacillus</taxon>
        <taxon>Bacillus cereus group</taxon>
    </lineage>
</organism>
<dbReference type="EMBL" id="MUAJ01000008">
    <property type="protein sequence ID" value="OOR12572.1"/>
    <property type="molecule type" value="Genomic_DNA"/>
</dbReference>
<dbReference type="RefSeq" id="WP_078204760.1">
    <property type="nucleotide sequence ID" value="NZ_MUAJ01000008.1"/>
</dbReference>
<dbReference type="Proteomes" id="UP000190906">
    <property type="component" value="Unassembled WGS sequence"/>
</dbReference>
<reference evidence="1 2" key="1">
    <citation type="submission" date="2017-01" db="EMBL/GenBank/DDBJ databases">
        <title>Bacillus cereus isolates.</title>
        <authorList>
            <person name="Beno S.M."/>
        </authorList>
    </citation>
    <scope>NUCLEOTIDE SEQUENCE [LARGE SCALE GENOMIC DNA]</scope>
    <source>
        <strain evidence="1 2">FSL H8-0485</strain>
    </source>
</reference>
<dbReference type="AlphaFoldDB" id="A0A1S9TRH5"/>
<gene>
    <name evidence="1" type="ORF">BW897_12795</name>
</gene>
<accession>A0A1S9TRH5</accession>